<accession>A0AAE0XDD2</accession>
<dbReference type="AlphaFoldDB" id="A0AAE0XDD2"/>
<dbReference type="SUPFAM" id="SSF56112">
    <property type="entry name" value="Protein kinase-like (PK-like)"/>
    <property type="match status" value="1"/>
</dbReference>
<evidence type="ECO:0000256" key="1">
    <source>
        <dbReference type="SAM" id="MobiDB-lite"/>
    </source>
</evidence>
<dbReference type="EMBL" id="JAULSO010000002">
    <property type="protein sequence ID" value="KAK3690431.1"/>
    <property type="molecule type" value="Genomic_DNA"/>
</dbReference>
<feature type="region of interest" description="Disordered" evidence="1">
    <location>
        <begin position="439"/>
        <end position="475"/>
    </location>
</feature>
<comment type="caution">
    <text evidence="2">The sequence shown here is derived from an EMBL/GenBank/DDBJ whole genome shotgun (WGS) entry which is preliminary data.</text>
</comment>
<proteinExistence type="predicted"/>
<sequence length="504" mass="57375">MALPPIPTVHLQGRDRDWFREKRQELTDCFEFFNRGIVHAWDQAKRESAYKKIKVPYWGLWKTHHNNPFAQQPPLVGPAAMGLFKQKHNAGGNPDRVTIPSSPHGKNIEESLEKEFNLYLKKVRDGDGNRVKDGVVKYSLKPDGSINRERQAHAYFARAKHIVSSVTTKAEEERTEKVTPSKRRRRELDVGRRRAHAHGLIPIVKIADLGLAEPMITKMRVAAVDMWLVRKCGKRGGFYAPEQFHPEWNYIHGLPALELRLTPTVAGRYSWGTNLYWVGLIMWSLVTLHRPPRAPHPYHSIPVVTTYDKTKWREHWTYGGYMYSDRWKHIDAELRRTIAACMSDVPEDRPDMRELWDLIQRKTHDASQWPDEDDEATRMWARDFFEEPGVAGPIGFGTPVLSPTKKRTPAGRVIAPMRTPVKAGAANNERLRLRVERRKAAREAARAEARTEAQTGATTGANTGAESGAQTGARNDTQTGALFGSLNNAVVGMMLNYQTEKKEE</sequence>
<protein>
    <recommendedName>
        <fullName evidence="4">Protein kinase domain-containing protein</fullName>
    </recommendedName>
</protein>
<feature type="compositionally biased region" description="Basic and acidic residues" evidence="1">
    <location>
        <begin position="441"/>
        <end position="451"/>
    </location>
</feature>
<evidence type="ECO:0000313" key="3">
    <source>
        <dbReference type="Proteomes" id="UP001270362"/>
    </source>
</evidence>
<dbReference type="Gene3D" id="1.10.510.10">
    <property type="entry name" value="Transferase(Phosphotransferase) domain 1"/>
    <property type="match status" value="1"/>
</dbReference>
<dbReference type="Proteomes" id="UP001270362">
    <property type="component" value="Unassembled WGS sequence"/>
</dbReference>
<keyword evidence="3" id="KW-1185">Reference proteome</keyword>
<feature type="compositionally biased region" description="Low complexity" evidence="1">
    <location>
        <begin position="452"/>
        <end position="469"/>
    </location>
</feature>
<organism evidence="2 3">
    <name type="scientific">Podospora appendiculata</name>
    <dbReference type="NCBI Taxonomy" id="314037"/>
    <lineage>
        <taxon>Eukaryota</taxon>
        <taxon>Fungi</taxon>
        <taxon>Dikarya</taxon>
        <taxon>Ascomycota</taxon>
        <taxon>Pezizomycotina</taxon>
        <taxon>Sordariomycetes</taxon>
        <taxon>Sordariomycetidae</taxon>
        <taxon>Sordariales</taxon>
        <taxon>Podosporaceae</taxon>
        <taxon>Podospora</taxon>
    </lineage>
</organism>
<reference evidence="2" key="1">
    <citation type="journal article" date="2023" name="Mol. Phylogenet. Evol.">
        <title>Genome-scale phylogeny and comparative genomics of the fungal order Sordariales.</title>
        <authorList>
            <person name="Hensen N."/>
            <person name="Bonometti L."/>
            <person name="Westerberg I."/>
            <person name="Brannstrom I.O."/>
            <person name="Guillou S."/>
            <person name="Cros-Aarteil S."/>
            <person name="Calhoun S."/>
            <person name="Haridas S."/>
            <person name="Kuo A."/>
            <person name="Mondo S."/>
            <person name="Pangilinan J."/>
            <person name="Riley R."/>
            <person name="LaButti K."/>
            <person name="Andreopoulos B."/>
            <person name="Lipzen A."/>
            <person name="Chen C."/>
            <person name="Yan M."/>
            <person name="Daum C."/>
            <person name="Ng V."/>
            <person name="Clum A."/>
            <person name="Steindorff A."/>
            <person name="Ohm R.A."/>
            <person name="Martin F."/>
            <person name="Silar P."/>
            <person name="Natvig D.O."/>
            <person name="Lalanne C."/>
            <person name="Gautier V."/>
            <person name="Ament-Velasquez S.L."/>
            <person name="Kruys A."/>
            <person name="Hutchinson M.I."/>
            <person name="Powell A.J."/>
            <person name="Barry K."/>
            <person name="Miller A.N."/>
            <person name="Grigoriev I.V."/>
            <person name="Debuchy R."/>
            <person name="Gladieux P."/>
            <person name="Hiltunen Thoren M."/>
            <person name="Johannesson H."/>
        </authorList>
    </citation>
    <scope>NUCLEOTIDE SEQUENCE</scope>
    <source>
        <strain evidence="2">CBS 314.62</strain>
    </source>
</reference>
<gene>
    <name evidence="2" type="ORF">B0T22DRAFT_441821</name>
</gene>
<dbReference type="InterPro" id="IPR011009">
    <property type="entry name" value="Kinase-like_dom_sf"/>
</dbReference>
<reference evidence="2" key="2">
    <citation type="submission" date="2023-06" db="EMBL/GenBank/DDBJ databases">
        <authorList>
            <consortium name="Lawrence Berkeley National Laboratory"/>
            <person name="Haridas S."/>
            <person name="Hensen N."/>
            <person name="Bonometti L."/>
            <person name="Westerberg I."/>
            <person name="Brannstrom I.O."/>
            <person name="Guillou S."/>
            <person name="Cros-Aarteil S."/>
            <person name="Calhoun S."/>
            <person name="Kuo A."/>
            <person name="Mondo S."/>
            <person name="Pangilinan J."/>
            <person name="Riley R."/>
            <person name="Labutti K."/>
            <person name="Andreopoulos B."/>
            <person name="Lipzen A."/>
            <person name="Chen C."/>
            <person name="Yanf M."/>
            <person name="Daum C."/>
            <person name="Ng V."/>
            <person name="Clum A."/>
            <person name="Steindorff A."/>
            <person name="Ohm R."/>
            <person name="Martin F."/>
            <person name="Silar P."/>
            <person name="Natvig D."/>
            <person name="Lalanne C."/>
            <person name="Gautier V."/>
            <person name="Ament-Velasquez S.L."/>
            <person name="Kruys A."/>
            <person name="Hutchinson M.I."/>
            <person name="Powell A.J."/>
            <person name="Barry K."/>
            <person name="Miller A.N."/>
            <person name="Grigoriev I.V."/>
            <person name="Debuchy R."/>
            <person name="Gladieux P."/>
            <person name="Thoren M.H."/>
            <person name="Johannesson H."/>
        </authorList>
    </citation>
    <scope>NUCLEOTIDE SEQUENCE</scope>
    <source>
        <strain evidence="2">CBS 314.62</strain>
    </source>
</reference>
<evidence type="ECO:0008006" key="4">
    <source>
        <dbReference type="Google" id="ProtNLM"/>
    </source>
</evidence>
<evidence type="ECO:0000313" key="2">
    <source>
        <dbReference type="EMBL" id="KAK3690431.1"/>
    </source>
</evidence>
<feature type="region of interest" description="Disordered" evidence="1">
    <location>
        <begin position="170"/>
        <end position="191"/>
    </location>
</feature>
<feature type="compositionally biased region" description="Basic and acidic residues" evidence="1">
    <location>
        <begin position="170"/>
        <end position="179"/>
    </location>
</feature>
<name>A0AAE0XDD2_9PEZI</name>